<keyword evidence="1" id="KW-0812">Transmembrane</keyword>
<name>A0A1M4W8V6_9FIRM</name>
<keyword evidence="1" id="KW-0472">Membrane</keyword>
<feature type="transmembrane region" description="Helical" evidence="1">
    <location>
        <begin position="199"/>
        <end position="222"/>
    </location>
</feature>
<dbReference type="RefSeq" id="WP_073236966.1">
    <property type="nucleotide sequence ID" value="NZ_FQUY01000006.1"/>
</dbReference>
<dbReference type="OrthoDB" id="9779692at2"/>
<proteinExistence type="predicted"/>
<protein>
    <submittedName>
        <fullName evidence="2">Uncharacterized protein</fullName>
    </submittedName>
</protein>
<gene>
    <name evidence="2" type="ORF">SAMN02745133_01101</name>
</gene>
<keyword evidence="1" id="KW-1133">Transmembrane helix</keyword>
<evidence type="ECO:0000313" key="3">
    <source>
        <dbReference type="Proteomes" id="UP000184148"/>
    </source>
</evidence>
<dbReference type="STRING" id="1121429.SAMN02745133_01101"/>
<reference evidence="3" key="1">
    <citation type="submission" date="2016-11" db="EMBL/GenBank/DDBJ databases">
        <authorList>
            <person name="Varghese N."/>
            <person name="Submissions S."/>
        </authorList>
    </citation>
    <scope>NUCLEOTIDE SEQUENCE [LARGE SCALE GENOMIC DNA]</scope>
    <source>
        <strain evidence="3">DSM 12395</strain>
    </source>
</reference>
<accession>A0A1M4W8V6</accession>
<organism evidence="2 3">
    <name type="scientific">Desulforamulus putei DSM 12395</name>
    <dbReference type="NCBI Taxonomy" id="1121429"/>
    <lineage>
        <taxon>Bacteria</taxon>
        <taxon>Bacillati</taxon>
        <taxon>Bacillota</taxon>
        <taxon>Clostridia</taxon>
        <taxon>Eubacteriales</taxon>
        <taxon>Peptococcaceae</taxon>
        <taxon>Desulforamulus</taxon>
    </lineage>
</organism>
<evidence type="ECO:0000313" key="2">
    <source>
        <dbReference type="EMBL" id="SHE77691.1"/>
    </source>
</evidence>
<dbReference type="EMBL" id="FQUY01000006">
    <property type="protein sequence ID" value="SHE77691.1"/>
    <property type="molecule type" value="Genomic_DNA"/>
</dbReference>
<keyword evidence="3" id="KW-1185">Reference proteome</keyword>
<dbReference type="Proteomes" id="UP000184148">
    <property type="component" value="Unassembled WGS sequence"/>
</dbReference>
<feature type="transmembrane region" description="Helical" evidence="1">
    <location>
        <begin position="7"/>
        <end position="25"/>
    </location>
</feature>
<evidence type="ECO:0000256" key="1">
    <source>
        <dbReference type="SAM" id="Phobius"/>
    </source>
</evidence>
<sequence>MIRDRKAFYLGIIMMISFLGIYFYMMSPSFGNGRNGLEFADDMFNSISKGSAMAIVEGEVKKTEKWQGTVIDVVIKAKSGEEAANWASQYEKIDGVQVKVDKEALTVKGDLGKIMAVISRDSMDLFNNRGDIVKERYGLEAREAIYNWYNSTKQITKALDKQENFKESAAIQGLQKKVIEPSYNYYGVEIEYVKNNKGVMTFMLVFYLLYTLWYGFAIYYLCQGLGITMSKQAKKAEA</sequence>
<dbReference type="AlphaFoldDB" id="A0A1M4W8V6"/>